<dbReference type="InterPro" id="IPR027417">
    <property type="entry name" value="P-loop_NTPase"/>
</dbReference>
<organism evidence="3">
    <name type="scientific">Amphimedon queenslandica</name>
    <name type="common">Sponge</name>
    <dbReference type="NCBI Taxonomy" id="400682"/>
    <lineage>
        <taxon>Eukaryota</taxon>
        <taxon>Metazoa</taxon>
        <taxon>Porifera</taxon>
        <taxon>Demospongiae</taxon>
        <taxon>Heteroscleromorpha</taxon>
        <taxon>Haplosclerida</taxon>
        <taxon>Niphatidae</taxon>
        <taxon>Amphimedon</taxon>
    </lineage>
</organism>
<accession>A0A1X7T7F7</accession>
<protein>
    <submittedName>
        <fullName evidence="3">Uncharacterized protein</fullName>
    </submittedName>
</protein>
<feature type="transmembrane region" description="Helical" evidence="2">
    <location>
        <begin position="376"/>
        <end position="406"/>
    </location>
</feature>
<feature type="compositionally biased region" description="Gly residues" evidence="1">
    <location>
        <begin position="59"/>
        <end position="72"/>
    </location>
</feature>
<reference evidence="3" key="1">
    <citation type="submission" date="2017-05" db="UniProtKB">
        <authorList>
            <consortium name="EnsemblMetazoa"/>
        </authorList>
    </citation>
    <scope>IDENTIFICATION</scope>
</reference>
<dbReference type="Gene3D" id="3.40.50.300">
    <property type="entry name" value="P-loop containing nucleotide triphosphate hydrolases"/>
    <property type="match status" value="1"/>
</dbReference>
<dbReference type="InParanoid" id="A0A1X7T7F7"/>
<feature type="transmembrane region" description="Helical" evidence="2">
    <location>
        <begin position="340"/>
        <end position="370"/>
    </location>
</feature>
<evidence type="ECO:0000256" key="2">
    <source>
        <dbReference type="SAM" id="Phobius"/>
    </source>
</evidence>
<dbReference type="SUPFAM" id="SSF52540">
    <property type="entry name" value="P-loop containing nucleoside triphosphate hydrolases"/>
    <property type="match status" value="1"/>
</dbReference>
<sequence length="408" mass="43786">MEEATGEEIILEEIQDLTEDQFERALEIAKEEEEGINSDLHFLLLGRPGVGKSTFAGELTGGKIKGSSGPTGGTKSSNKPGQWRHIKTEKMEEANSTKLDGSNTKKVYFVHDTVGLGHATLDLDEMKHEAKEVCEQSGHCSVFLCLGWEDRMDDINTERAFDVCHSLNVWENVVVVITKCDSNSQDSDPNSEESLRIKEQKLLWKQSIKDKLESINVEGSEIAKITEKIIFYPNKKIAVGRFTWLRTLMQRLKDIIIRSGANLGLSLSGGISIVLSFVGQNIAESNDLASLSCIQSSDSHQVRVQEVAGPNQNIDDTRVSSKNSQKLKKIIMFFQEKSKAIAATIYGGSLVGGGAIGGGAIGGLIGAFAIGGGAAAITGGVAIGVATGGIGVAAVIIIALIAYFCLKD</sequence>
<dbReference type="EnsemblMetazoa" id="Aqu2.1.10443_001">
    <property type="protein sequence ID" value="Aqu2.1.10443_001"/>
    <property type="gene ID" value="Aqu2.1.10443"/>
</dbReference>
<evidence type="ECO:0000313" key="3">
    <source>
        <dbReference type="EnsemblMetazoa" id="Aqu2.1.10443_001"/>
    </source>
</evidence>
<keyword evidence="2" id="KW-1133">Transmembrane helix</keyword>
<keyword evidence="2" id="KW-0472">Membrane</keyword>
<feature type="region of interest" description="Disordered" evidence="1">
    <location>
        <begin position="56"/>
        <end position="82"/>
    </location>
</feature>
<name>A0A1X7T7F7_AMPQE</name>
<dbReference type="AlphaFoldDB" id="A0A1X7T7F7"/>
<keyword evidence="2" id="KW-0812">Transmembrane</keyword>
<evidence type="ECO:0000256" key="1">
    <source>
        <dbReference type="SAM" id="MobiDB-lite"/>
    </source>
</evidence>
<proteinExistence type="predicted"/>